<dbReference type="Proteomes" id="UP000465601">
    <property type="component" value="Unassembled WGS sequence"/>
</dbReference>
<feature type="compositionally biased region" description="Acidic residues" evidence="1">
    <location>
        <begin position="501"/>
        <end position="511"/>
    </location>
</feature>
<feature type="region of interest" description="Disordered" evidence="1">
    <location>
        <begin position="466"/>
        <end position="598"/>
    </location>
</feature>
<dbReference type="AlphaFoldDB" id="A0A833HMT5"/>
<accession>A0A833HMT5</accession>
<keyword evidence="2" id="KW-1133">Transmembrane helix</keyword>
<reference evidence="4 5" key="1">
    <citation type="submission" date="2019-10" db="EMBL/GenBank/DDBJ databases">
        <title>Alkaliphilus serpentinus sp. nov. and Alkaliphilus pronyensis sp. nov., two novel anaerobic alkaliphilic species isolated from the serpentinized-hosted hydrothermal field of the Prony Bay (New Caledonia).</title>
        <authorList>
            <person name="Postec A."/>
        </authorList>
    </citation>
    <scope>NUCLEOTIDE SEQUENCE [LARGE SCALE GENOMIC DNA]</scope>
    <source>
        <strain evidence="4 5">LacT</strain>
    </source>
</reference>
<feature type="compositionally biased region" description="Acidic residues" evidence="1">
    <location>
        <begin position="482"/>
        <end position="494"/>
    </location>
</feature>
<keyword evidence="2" id="KW-0812">Transmembrane</keyword>
<sequence length="685" mass="73098">MNKTTKYKSIKMKSLIVILIGILFSSQMMQAMANSTDPVAIVSNFRDFYSAMYNAKDGDVIGINGQIMLSSVYKYGYTDKHVILKRMSSSAFFKISSEVTFENVTFDGGEISTSTAYILGNGKLIFNNSTFKNIVNTNSGGGAVHIINNTADFYNCIFENNTAVEGGHIYVNNSGNVNIESCTLKDGHAVTLGGAITNAMDTGTINITSSIITGNSAERNGGGIFNRGTMTITGTKVFDNTAPNGADIANVSYANLNLEDSIETLVELFKDDGIIPTAWVNDYDGSTNLSGANIDPTASNSLLKLEYEIPPTEVTLSPSSLGTPGDGKVIGFESGKYYKVTMNDVISYSKADGSLTEIEAEASPLDGTEIIGLINGETYMIEEFTPAPTTVLLDSASLGTADNEKITGLTAGKMYKVSVDGTTNYTNADGTLTTIEAEATALEGTEIVGLTNGVTYLVKEYIPPVEEPIEEPTDPGTQPDPETPDDEDPIEEPTDPGTEIPTDDEAPDSDSEQQSSSNTTTTTTTTTTDSNNTSNTTTTDSNNTNTTNNTTTHNSDSRDDSSTVKNYDYSSHSTTENTYLPPSNDGSGEKGGQASASQNQTITVDYGSIADGIKVQDDGKDITINVNVNVGTNEKDEAEPQIVEVASSKVKEVPSDISNITWVELVKICLLFGIFICVFRRPIAK</sequence>
<organism evidence="4 5">
    <name type="scientific">Alkaliphilus serpentinus</name>
    <dbReference type="NCBI Taxonomy" id="1482731"/>
    <lineage>
        <taxon>Bacteria</taxon>
        <taxon>Bacillati</taxon>
        <taxon>Bacillota</taxon>
        <taxon>Clostridia</taxon>
        <taxon>Peptostreptococcales</taxon>
        <taxon>Natronincolaceae</taxon>
        <taxon>Alkaliphilus</taxon>
    </lineage>
</organism>
<dbReference type="RefSeq" id="WP_151866805.1">
    <property type="nucleotide sequence ID" value="NZ_WBZB01000047.1"/>
</dbReference>
<proteinExistence type="predicted"/>
<gene>
    <name evidence="4" type="ORF">F8153_13145</name>
</gene>
<comment type="caution">
    <text evidence="4">The sequence shown here is derived from an EMBL/GenBank/DDBJ whole genome shotgun (WGS) entry which is preliminary data.</text>
</comment>
<feature type="signal peptide" evidence="3">
    <location>
        <begin position="1"/>
        <end position="33"/>
    </location>
</feature>
<evidence type="ECO:0000256" key="2">
    <source>
        <dbReference type="SAM" id="Phobius"/>
    </source>
</evidence>
<keyword evidence="2" id="KW-0472">Membrane</keyword>
<protein>
    <submittedName>
        <fullName evidence="4">Right-handed parallel beta-helix repeat-containing protein</fullName>
    </submittedName>
</protein>
<feature type="compositionally biased region" description="Polar residues" evidence="1">
    <location>
        <begin position="564"/>
        <end position="586"/>
    </location>
</feature>
<evidence type="ECO:0000313" key="5">
    <source>
        <dbReference type="Proteomes" id="UP000465601"/>
    </source>
</evidence>
<evidence type="ECO:0000313" key="4">
    <source>
        <dbReference type="EMBL" id="KAB3527112.1"/>
    </source>
</evidence>
<feature type="chain" id="PRO_5032396188" evidence="3">
    <location>
        <begin position="34"/>
        <end position="685"/>
    </location>
</feature>
<dbReference type="EMBL" id="WBZB01000047">
    <property type="protein sequence ID" value="KAB3527112.1"/>
    <property type="molecule type" value="Genomic_DNA"/>
</dbReference>
<dbReference type="InterPro" id="IPR011050">
    <property type="entry name" value="Pectin_lyase_fold/virulence"/>
</dbReference>
<keyword evidence="5" id="KW-1185">Reference proteome</keyword>
<dbReference type="OrthoDB" id="411361at2"/>
<dbReference type="SUPFAM" id="SSF51126">
    <property type="entry name" value="Pectin lyase-like"/>
    <property type="match status" value="1"/>
</dbReference>
<feature type="transmembrane region" description="Helical" evidence="2">
    <location>
        <begin position="660"/>
        <end position="679"/>
    </location>
</feature>
<evidence type="ECO:0000256" key="3">
    <source>
        <dbReference type="SAM" id="SignalP"/>
    </source>
</evidence>
<name>A0A833HMT5_9FIRM</name>
<feature type="compositionally biased region" description="Low complexity" evidence="1">
    <location>
        <begin position="515"/>
        <end position="554"/>
    </location>
</feature>
<evidence type="ECO:0000256" key="1">
    <source>
        <dbReference type="SAM" id="MobiDB-lite"/>
    </source>
</evidence>
<keyword evidence="3" id="KW-0732">Signal</keyword>